<organism evidence="2 3">
    <name type="scientific">Gossypium stocksii</name>
    <dbReference type="NCBI Taxonomy" id="47602"/>
    <lineage>
        <taxon>Eukaryota</taxon>
        <taxon>Viridiplantae</taxon>
        <taxon>Streptophyta</taxon>
        <taxon>Embryophyta</taxon>
        <taxon>Tracheophyta</taxon>
        <taxon>Spermatophyta</taxon>
        <taxon>Magnoliopsida</taxon>
        <taxon>eudicotyledons</taxon>
        <taxon>Gunneridae</taxon>
        <taxon>Pentapetalae</taxon>
        <taxon>rosids</taxon>
        <taxon>malvids</taxon>
        <taxon>Malvales</taxon>
        <taxon>Malvaceae</taxon>
        <taxon>Malvoideae</taxon>
        <taxon>Gossypium</taxon>
    </lineage>
</organism>
<dbReference type="AlphaFoldDB" id="A0A9D3VGR5"/>
<dbReference type="Proteomes" id="UP000828251">
    <property type="component" value="Unassembled WGS sequence"/>
</dbReference>
<comment type="caution">
    <text evidence="2">The sequence shown here is derived from an EMBL/GenBank/DDBJ whole genome shotgun (WGS) entry which is preliminary data.</text>
</comment>
<evidence type="ECO:0000256" key="1">
    <source>
        <dbReference type="SAM" id="MobiDB-lite"/>
    </source>
</evidence>
<feature type="compositionally biased region" description="Low complexity" evidence="1">
    <location>
        <begin position="42"/>
        <end position="53"/>
    </location>
</feature>
<keyword evidence="3" id="KW-1185">Reference proteome</keyword>
<feature type="region of interest" description="Disordered" evidence="1">
    <location>
        <begin position="18"/>
        <end position="63"/>
    </location>
</feature>
<name>A0A9D3VGR5_9ROSI</name>
<accession>A0A9D3VGR5</accession>
<evidence type="ECO:0000313" key="2">
    <source>
        <dbReference type="EMBL" id="KAH1083075.1"/>
    </source>
</evidence>
<dbReference type="EMBL" id="JAIQCV010000007">
    <property type="protein sequence ID" value="KAH1083075.1"/>
    <property type="molecule type" value="Genomic_DNA"/>
</dbReference>
<protein>
    <submittedName>
        <fullName evidence="2">Uncharacterized protein</fullName>
    </submittedName>
</protein>
<gene>
    <name evidence="2" type="ORF">J1N35_022836</name>
</gene>
<feature type="compositionally biased region" description="Polar residues" evidence="1">
    <location>
        <begin position="18"/>
        <end position="35"/>
    </location>
</feature>
<sequence length="80" mass="8452">MNGREITKLELRVLKKSALTTDTKGLKSETSTIDSKTSKPEASQPAQAGASPSNMGPGFVPPNPFDFSAMSGLLELKSQV</sequence>
<evidence type="ECO:0000313" key="3">
    <source>
        <dbReference type="Proteomes" id="UP000828251"/>
    </source>
</evidence>
<reference evidence="2 3" key="1">
    <citation type="journal article" date="2021" name="Plant Biotechnol. J.">
        <title>Multi-omics assisted identification of the key and species-specific regulatory components of drought-tolerant mechanisms in Gossypium stocksii.</title>
        <authorList>
            <person name="Yu D."/>
            <person name="Ke L."/>
            <person name="Zhang D."/>
            <person name="Wu Y."/>
            <person name="Sun Y."/>
            <person name="Mei J."/>
            <person name="Sun J."/>
            <person name="Sun Y."/>
        </authorList>
    </citation>
    <scope>NUCLEOTIDE SEQUENCE [LARGE SCALE GENOMIC DNA]</scope>
    <source>
        <strain evidence="3">cv. E1</strain>
        <tissue evidence="2">Leaf</tissue>
    </source>
</reference>
<proteinExistence type="predicted"/>